<evidence type="ECO:0000256" key="2">
    <source>
        <dbReference type="SAM" id="MobiDB-lite"/>
    </source>
</evidence>
<evidence type="ECO:0000313" key="4">
    <source>
        <dbReference type="EMBL" id="MBB5897971.1"/>
    </source>
</evidence>
<dbReference type="EMBL" id="JACHIR010000004">
    <property type="protein sequence ID" value="MBB5897971.1"/>
    <property type="molecule type" value="Genomic_DNA"/>
</dbReference>
<sequence>MCRLFGLSAAPQRVRATFWLLEAPDSLARQSRREPDGTGLGTFAEDGTPEVDKQPQAAYEDQEFAQEAKQRESTTFLAHIRYASTGGLDPRNTHPFEQRGRLFAHNGVIQNLPALEAELGDHLDLVAGDTDSERFFALITKHIDDNGGDVGAAITTAARWVADNLPVYAINLVLTTPTELWALRYPDTHDLFVLQRCAGGTHGGRHLEHASTAGRIRARCGDLSDRPAVVVASERMDEDPGWQALRPGELLHVDGHLVCTRRVVLERPPRHPLSLDQLGAHAAASQSGT</sequence>
<feature type="domain" description="Glutamine amidotransferase type-2" evidence="3">
    <location>
        <begin position="2"/>
        <end position="256"/>
    </location>
</feature>
<keyword evidence="1 4" id="KW-0315">Glutamine amidotransferase</keyword>
<dbReference type="GO" id="GO:0016740">
    <property type="term" value="F:transferase activity"/>
    <property type="evidence" value="ECO:0007669"/>
    <property type="project" value="UniProtKB-KW"/>
</dbReference>
<evidence type="ECO:0000313" key="5">
    <source>
        <dbReference type="Proteomes" id="UP000585638"/>
    </source>
</evidence>
<dbReference type="Gene3D" id="3.60.20.10">
    <property type="entry name" value="Glutamine Phosphoribosylpyrophosphate, subunit 1, domain 1"/>
    <property type="match status" value="1"/>
</dbReference>
<dbReference type="GO" id="GO:0016787">
    <property type="term" value="F:hydrolase activity"/>
    <property type="evidence" value="ECO:0007669"/>
    <property type="project" value="UniProtKB-KW"/>
</dbReference>
<evidence type="ECO:0000256" key="1">
    <source>
        <dbReference type="ARBA" id="ARBA00022962"/>
    </source>
</evidence>
<gene>
    <name evidence="4" type="ORF">BJ998_009230</name>
</gene>
<dbReference type="InterPro" id="IPR026869">
    <property type="entry name" value="EgtC-like"/>
</dbReference>
<name>A0A7W9KSK4_9PSEU</name>
<dbReference type="PROSITE" id="PS51278">
    <property type="entry name" value="GATASE_TYPE_2"/>
    <property type="match status" value="1"/>
</dbReference>
<proteinExistence type="predicted"/>
<dbReference type="PANTHER" id="PTHR42824">
    <property type="entry name" value="GLUTAMINE AMIDOTRANSFERASE"/>
    <property type="match status" value="1"/>
</dbReference>
<dbReference type="RefSeq" id="WP_184870444.1">
    <property type="nucleotide sequence ID" value="NZ_BAAAWY010000004.1"/>
</dbReference>
<protein>
    <submittedName>
        <fullName evidence="4">Glutamine amidotransferase</fullName>
        <ecNumber evidence="4">3.5.1.118</ecNumber>
    </submittedName>
</protein>
<reference evidence="4 5" key="1">
    <citation type="submission" date="2020-08" db="EMBL/GenBank/DDBJ databases">
        <title>Sequencing the genomes of 1000 actinobacteria strains.</title>
        <authorList>
            <person name="Klenk H.-P."/>
        </authorList>
    </citation>
    <scope>NUCLEOTIDE SEQUENCE [LARGE SCALE GENOMIC DNA]</scope>
    <source>
        <strain evidence="4 5">DSM 43851</strain>
    </source>
</reference>
<dbReference type="InterPro" id="IPR017932">
    <property type="entry name" value="GATase_2_dom"/>
</dbReference>
<dbReference type="EC" id="3.5.1.118" evidence="4"/>
<dbReference type="Pfam" id="PF13230">
    <property type="entry name" value="GATase_4"/>
    <property type="match status" value="1"/>
</dbReference>
<dbReference type="Proteomes" id="UP000585638">
    <property type="component" value="Unassembled WGS sequence"/>
</dbReference>
<keyword evidence="5" id="KW-1185">Reference proteome</keyword>
<accession>A0A7W9KSK4</accession>
<evidence type="ECO:0000259" key="3">
    <source>
        <dbReference type="PROSITE" id="PS51278"/>
    </source>
</evidence>
<dbReference type="CDD" id="cd01908">
    <property type="entry name" value="YafJ"/>
    <property type="match status" value="1"/>
</dbReference>
<dbReference type="SUPFAM" id="SSF56235">
    <property type="entry name" value="N-terminal nucleophile aminohydrolases (Ntn hydrolases)"/>
    <property type="match status" value="1"/>
</dbReference>
<comment type="caution">
    <text evidence="4">The sequence shown here is derived from an EMBL/GenBank/DDBJ whole genome shotgun (WGS) entry which is preliminary data.</text>
</comment>
<keyword evidence="4" id="KW-0378">Hydrolase</keyword>
<keyword evidence="4" id="KW-0808">Transferase</keyword>
<dbReference type="PANTHER" id="PTHR42824:SF1">
    <property type="entry name" value="GLUTAMINE AMIDOTRANSFERASE YAFJ-RELATED"/>
    <property type="match status" value="1"/>
</dbReference>
<feature type="region of interest" description="Disordered" evidence="2">
    <location>
        <begin position="29"/>
        <end position="51"/>
    </location>
</feature>
<dbReference type="AlphaFoldDB" id="A0A7W9KSK4"/>
<dbReference type="InterPro" id="IPR029055">
    <property type="entry name" value="Ntn_hydrolases_N"/>
</dbReference>
<organism evidence="4 5">
    <name type="scientific">Kutzneria kofuensis</name>
    <dbReference type="NCBI Taxonomy" id="103725"/>
    <lineage>
        <taxon>Bacteria</taxon>
        <taxon>Bacillati</taxon>
        <taxon>Actinomycetota</taxon>
        <taxon>Actinomycetes</taxon>
        <taxon>Pseudonocardiales</taxon>
        <taxon>Pseudonocardiaceae</taxon>
        <taxon>Kutzneria</taxon>
    </lineage>
</organism>